<evidence type="ECO:0000256" key="9">
    <source>
        <dbReference type="ARBA" id="ARBA00023077"/>
    </source>
</evidence>
<dbReference type="InterPro" id="IPR012910">
    <property type="entry name" value="Plug_dom"/>
</dbReference>
<accession>A0A2P7QEF7</accession>
<reference evidence="18 19" key="1">
    <citation type="submission" date="2018-03" db="EMBL/GenBank/DDBJ databases">
        <title>The draft genome of Sphingosinicella sp. GL-C-18.</title>
        <authorList>
            <person name="Liu L."/>
            <person name="Li L."/>
            <person name="Liang L."/>
            <person name="Zhang X."/>
            <person name="Wang T."/>
        </authorList>
    </citation>
    <scope>NUCLEOTIDE SEQUENCE [LARGE SCALE GENOMIC DNA]</scope>
    <source>
        <strain evidence="18 19">GL-C-18</strain>
    </source>
</reference>
<dbReference type="InterPro" id="IPR000531">
    <property type="entry name" value="Beta-barrel_TonB"/>
</dbReference>
<evidence type="ECO:0000256" key="3">
    <source>
        <dbReference type="ARBA" id="ARBA00022452"/>
    </source>
</evidence>
<dbReference type="InterPro" id="IPR036942">
    <property type="entry name" value="Beta-barrel_TonB_sf"/>
</dbReference>
<comment type="caution">
    <text evidence="18">The sequence shown here is derived from an EMBL/GenBank/DDBJ whole genome shotgun (WGS) entry which is preliminary data.</text>
</comment>
<evidence type="ECO:0000256" key="2">
    <source>
        <dbReference type="ARBA" id="ARBA00022448"/>
    </source>
</evidence>
<organism evidence="18 19">
    <name type="scientific">Allosphingosinicella deserti</name>
    <dbReference type="NCBI Taxonomy" id="2116704"/>
    <lineage>
        <taxon>Bacteria</taxon>
        <taxon>Pseudomonadati</taxon>
        <taxon>Pseudomonadota</taxon>
        <taxon>Alphaproteobacteria</taxon>
        <taxon>Sphingomonadales</taxon>
        <taxon>Sphingomonadaceae</taxon>
        <taxon>Allosphingosinicella</taxon>
    </lineage>
</organism>
<evidence type="ECO:0000256" key="4">
    <source>
        <dbReference type="ARBA" id="ARBA00022496"/>
    </source>
</evidence>
<evidence type="ECO:0000259" key="16">
    <source>
        <dbReference type="Pfam" id="PF00593"/>
    </source>
</evidence>
<evidence type="ECO:0000256" key="5">
    <source>
        <dbReference type="ARBA" id="ARBA00022692"/>
    </source>
</evidence>
<feature type="domain" description="TonB-dependent receptor plug" evidence="17">
    <location>
        <begin position="57"/>
        <end position="164"/>
    </location>
</feature>
<dbReference type="Pfam" id="PF07715">
    <property type="entry name" value="Plug"/>
    <property type="match status" value="1"/>
</dbReference>
<dbReference type="RefSeq" id="WP_106516152.1">
    <property type="nucleotide sequence ID" value="NZ_PXYI01000015.1"/>
</dbReference>
<dbReference type="AlphaFoldDB" id="A0A2P7QEF7"/>
<feature type="signal peptide" evidence="15">
    <location>
        <begin position="1"/>
        <end position="22"/>
    </location>
</feature>
<dbReference type="GO" id="GO:0006826">
    <property type="term" value="P:iron ion transport"/>
    <property type="evidence" value="ECO:0007669"/>
    <property type="project" value="UniProtKB-KW"/>
</dbReference>
<keyword evidence="11 12" id="KW-0998">Cell outer membrane</keyword>
<comment type="similarity">
    <text evidence="12 14">Belongs to the TonB-dependent receptor family.</text>
</comment>
<dbReference type="InterPro" id="IPR039426">
    <property type="entry name" value="TonB-dep_rcpt-like"/>
</dbReference>
<keyword evidence="5 12" id="KW-0812">Transmembrane</keyword>
<evidence type="ECO:0000256" key="14">
    <source>
        <dbReference type="RuleBase" id="RU003357"/>
    </source>
</evidence>
<keyword evidence="2 12" id="KW-0813">Transport</keyword>
<gene>
    <name evidence="18" type="ORF">C7I55_26920</name>
</gene>
<evidence type="ECO:0000256" key="12">
    <source>
        <dbReference type="PROSITE-ProRule" id="PRU01360"/>
    </source>
</evidence>
<keyword evidence="3 12" id="KW-1134">Transmembrane beta strand</keyword>
<name>A0A2P7QEF7_9SPHN</name>
<keyword evidence="6 15" id="KW-0732">Signal</keyword>
<evidence type="ECO:0000256" key="1">
    <source>
        <dbReference type="ARBA" id="ARBA00004571"/>
    </source>
</evidence>
<evidence type="ECO:0000256" key="8">
    <source>
        <dbReference type="ARBA" id="ARBA00023065"/>
    </source>
</evidence>
<dbReference type="PANTHER" id="PTHR32552">
    <property type="entry name" value="FERRICHROME IRON RECEPTOR-RELATED"/>
    <property type="match status" value="1"/>
</dbReference>
<feature type="short sequence motif" description="TonB C-terminal box" evidence="13">
    <location>
        <begin position="704"/>
        <end position="721"/>
    </location>
</feature>
<keyword evidence="7" id="KW-0408">Iron</keyword>
<dbReference type="PANTHER" id="PTHR32552:SF81">
    <property type="entry name" value="TONB-DEPENDENT OUTER MEMBRANE RECEPTOR"/>
    <property type="match status" value="1"/>
</dbReference>
<keyword evidence="8" id="KW-0406">Ion transport</keyword>
<sequence>MRRSVLLASMIALPVWSNGALAQSAETTVASKSVGADGSTAPGEIIVTARLREESIFEVPFAVTVLGSEALAARRIDDTQSLFRHVPGLSLTSFDDGRFAYFQLRGVGPLSQAVSPDDGSVVTYVDGVPQPVYASEFAYVDLERVEVLRGPQGTLFGRNSQGGAINITTRKPGEAPDRSVRLEAGEDDYGLAQVSISGPLASDRLSGGIMARLSTRDGFVRNIAPGGGKLGDRDNYAGRATLLFTPQGGSGARVTLTGSLDRQISNPYYYVLAGQTRDRVELDPELRVERTSWGVSLKAEVPLPFGELTSITALNGFHNNQVTDDTDGLIYGPLFGAPPAAFLPRTEWSDWVEDENRFYQEVRLSSADRASLAWTIGAAYFHSDFRTDLANVSSFSPYLNGRRQDRQTIDSYAGFGEVTAPIASRLKLTLGGRFTRDQKRLEASFTGNGFPGTVTAFSERQQRRFDLWTGRAALTFAASEAVNIYATAGRGAKSGGFPRFWQDAAVGSSSRSYRASTSWTYEAGLKARAWDGRANFDIAGFYNDVSDEQLFVLDFATFQFQPANIDTRSYGIEANGHAQLGAGFTITGGASWTHGRIREADAVSGAAFGNRIPNVADFSTALSVDWLGTERALIGGQPVLSIAHQYAGRRAADVANSFDLPAYHNVDARAGLRFGAIEVYVFARNLLDARQVLNGVLYGVGVEGEAVARPRSAGLGLAARF</sequence>
<dbReference type="InterPro" id="IPR010917">
    <property type="entry name" value="TonB_rcpt_CS"/>
</dbReference>
<evidence type="ECO:0000256" key="13">
    <source>
        <dbReference type="PROSITE-ProRule" id="PRU10144"/>
    </source>
</evidence>
<evidence type="ECO:0000256" key="6">
    <source>
        <dbReference type="ARBA" id="ARBA00022729"/>
    </source>
</evidence>
<keyword evidence="18" id="KW-0675">Receptor</keyword>
<evidence type="ECO:0000256" key="7">
    <source>
        <dbReference type="ARBA" id="ARBA00023004"/>
    </source>
</evidence>
<proteinExistence type="inferred from homology"/>
<dbReference type="PROSITE" id="PS52016">
    <property type="entry name" value="TONB_DEPENDENT_REC_3"/>
    <property type="match status" value="1"/>
</dbReference>
<evidence type="ECO:0000256" key="15">
    <source>
        <dbReference type="SAM" id="SignalP"/>
    </source>
</evidence>
<feature type="domain" description="TonB-dependent receptor-like beta-barrel" evidence="16">
    <location>
        <begin position="275"/>
        <end position="686"/>
    </location>
</feature>
<evidence type="ECO:0000313" key="18">
    <source>
        <dbReference type="EMBL" id="PSJ36324.1"/>
    </source>
</evidence>
<dbReference type="Pfam" id="PF00593">
    <property type="entry name" value="TonB_dep_Rec_b-barrel"/>
    <property type="match status" value="1"/>
</dbReference>
<dbReference type="PROSITE" id="PS01156">
    <property type="entry name" value="TONB_DEPENDENT_REC_2"/>
    <property type="match status" value="1"/>
</dbReference>
<dbReference type="EMBL" id="PXYI01000015">
    <property type="protein sequence ID" value="PSJ36324.1"/>
    <property type="molecule type" value="Genomic_DNA"/>
</dbReference>
<keyword evidence="19" id="KW-1185">Reference proteome</keyword>
<keyword evidence="10 12" id="KW-0472">Membrane</keyword>
<keyword evidence="9 14" id="KW-0798">TonB box</keyword>
<dbReference type="SUPFAM" id="SSF56935">
    <property type="entry name" value="Porins"/>
    <property type="match status" value="1"/>
</dbReference>
<dbReference type="Proteomes" id="UP000241167">
    <property type="component" value="Unassembled WGS sequence"/>
</dbReference>
<comment type="subcellular location">
    <subcellularLocation>
        <location evidence="1 12">Cell outer membrane</location>
        <topology evidence="1 12">Multi-pass membrane protein</topology>
    </subcellularLocation>
</comment>
<dbReference type="Gene3D" id="2.40.170.20">
    <property type="entry name" value="TonB-dependent receptor, beta-barrel domain"/>
    <property type="match status" value="1"/>
</dbReference>
<dbReference type="GO" id="GO:0009279">
    <property type="term" value="C:cell outer membrane"/>
    <property type="evidence" value="ECO:0007669"/>
    <property type="project" value="UniProtKB-SubCell"/>
</dbReference>
<evidence type="ECO:0000256" key="11">
    <source>
        <dbReference type="ARBA" id="ARBA00023237"/>
    </source>
</evidence>
<keyword evidence="4" id="KW-0410">Iron transport</keyword>
<evidence type="ECO:0000259" key="17">
    <source>
        <dbReference type="Pfam" id="PF07715"/>
    </source>
</evidence>
<protein>
    <submittedName>
        <fullName evidence="18">TonB-dependent receptor</fullName>
    </submittedName>
</protein>
<feature type="chain" id="PRO_5015194146" evidence="15">
    <location>
        <begin position="23"/>
        <end position="721"/>
    </location>
</feature>
<evidence type="ECO:0000256" key="10">
    <source>
        <dbReference type="ARBA" id="ARBA00023136"/>
    </source>
</evidence>
<dbReference type="OrthoDB" id="9760333at2"/>
<evidence type="ECO:0000313" key="19">
    <source>
        <dbReference type="Proteomes" id="UP000241167"/>
    </source>
</evidence>